<name>A0A919P0V8_9CELL</name>
<sequence length="191" mass="18669">MRVLRGSGWGRRDVLASSERPWPTRWIVPLGVLVLTAACTPSGPSGGDTTTTTAPPTASAPASAAPSPIATAPTPTEPTPTAPVPAGDGGSTRTVDIVVTTSGWQPATGAVEVSAYATGVESGGTCTLDLVGPAGATAQASQAAEPDASSTSCGLLAVPGSRLSSGTWQGTVSYVSPSSSGTVALSPIEVP</sequence>
<evidence type="ECO:0000313" key="2">
    <source>
        <dbReference type="EMBL" id="GIG20190.1"/>
    </source>
</evidence>
<feature type="region of interest" description="Disordered" evidence="1">
    <location>
        <begin position="43"/>
        <end position="93"/>
    </location>
</feature>
<protein>
    <submittedName>
        <fullName evidence="2">Uncharacterized protein</fullName>
    </submittedName>
</protein>
<feature type="compositionally biased region" description="Low complexity" evidence="1">
    <location>
        <begin position="43"/>
        <end position="74"/>
    </location>
</feature>
<keyword evidence="3" id="KW-1185">Reference proteome</keyword>
<accession>A0A919P0V8</accession>
<dbReference type="AlphaFoldDB" id="A0A919P0V8"/>
<proteinExistence type="predicted"/>
<evidence type="ECO:0000313" key="3">
    <source>
        <dbReference type="Proteomes" id="UP000632740"/>
    </source>
</evidence>
<dbReference type="EMBL" id="BONK01000002">
    <property type="protein sequence ID" value="GIG20190.1"/>
    <property type="molecule type" value="Genomic_DNA"/>
</dbReference>
<reference evidence="2" key="1">
    <citation type="submission" date="2021-01" db="EMBL/GenBank/DDBJ databases">
        <title>Whole genome shotgun sequence of Cellulomonas chitinilytica NBRC 110799.</title>
        <authorList>
            <person name="Komaki H."/>
            <person name="Tamura T."/>
        </authorList>
    </citation>
    <scope>NUCLEOTIDE SEQUENCE</scope>
    <source>
        <strain evidence="2">NBRC 110799</strain>
    </source>
</reference>
<organism evidence="2 3">
    <name type="scientific">Cellulomonas chitinilytica</name>
    <dbReference type="NCBI Taxonomy" id="398759"/>
    <lineage>
        <taxon>Bacteria</taxon>
        <taxon>Bacillati</taxon>
        <taxon>Actinomycetota</taxon>
        <taxon>Actinomycetes</taxon>
        <taxon>Micrococcales</taxon>
        <taxon>Cellulomonadaceae</taxon>
        <taxon>Cellulomonas</taxon>
    </lineage>
</organism>
<gene>
    <name evidence="2" type="ORF">Cch01nite_09140</name>
</gene>
<dbReference type="Proteomes" id="UP000632740">
    <property type="component" value="Unassembled WGS sequence"/>
</dbReference>
<evidence type="ECO:0000256" key="1">
    <source>
        <dbReference type="SAM" id="MobiDB-lite"/>
    </source>
</evidence>
<comment type="caution">
    <text evidence="2">The sequence shown here is derived from an EMBL/GenBank/DDBJ whole genome shotgun (WGS) entry which is preliminary data.</text>
</comment>